<dbReference type="AlphaFoldDB" id="A0AAE1K7V9"/>
<keyword evidence="1" id="KW-0812">Transmembrane</keyword>
<accession>A0AAE1K7V9</accession>
<keyword evidence="1" id="KW-0472">Membrane</keyword>
<evidence type="ECO:0000313" key="3">
    <source>
        <dbReference type="Proteomes" id="UP001286313"/>
    </source>
</evidence>
<reference evidence="2" key="1">
    <citation type="submission" date="2023-10" db="EMBL/GenBank/DDBJ databases">
        <title>Genome assemblies of two species of porcelain crab, Petrolisthes cinctipes and Petrolisthes manimaculis (Anomura: Porcellanidae).</title>
        <authorList>
            <person name="Angst P."/>
        </authorList>
    </citation>
    <scope>NUCLEOTIDE SEQUENCE</scope>
    <source>
        <strain evidence="2">PB745_01</strain>
        <tissue evidence="2">Gill</tissue>
    </source>
</reference>
<evidence type="ECO:0000256" key="1">
    <source>
        <dbReference type="SAM" id="Phobius"/>
    </source>
</evidence>
<dbReference type="Proteomes" id="UP001286313">
    <property type="component" value="Unassembled WGS sequence"/>
</dbReference>
<comment type="caution">
    <text evidence="2">The sequence shown here is derived from an EMBL/GenBank/DDBJ whole genome shotgun (WGS) entry which is preliminary data.</text>
</comment>
<organism evidence="2 3">
    <name type="scientific">Petrolisthes cinctipes</name>
    <name type="common">Flat porcelain crab</name>
    <dbReference type="NCBI Taxonomy" id="88211"/>
    <lineage>
        <taxon>Eukaryota</taxon>
        <taxon>Metazoa</taxon>
        <taxon>Ecdysozoa</taxon>
        <taxon>Arthropoda</taxon>
        <taxon>Crustacea</taxon>
        <taxon>Multicrustacea</taxon>
        <taxon>Malacostraca</taxon>
        <taxon>Eumalacostraca</taxon>
        <taxon>Eucarida</taxon>
        <taxon>Decapoda</taxon>
        <taxon>Pleocyemata</taxon>
        <taxon>Anomura</taxon>
        <taxon>Galatheoidea</taxon>
        <taxon>Porcellanidae</taxon>
        <taxon>Petrolisthes</taxon>
    </lineage>
</organism>
<keyword evidence="3" id="KW-1185">Reference proteome</keyword>
<feature type="transmembrane region" description="Helical" evidence="1">
    <location>
        <begin position="14"/>
        <end position="37"/>
    </location>
</feature>
<gene>
    <name evidence="2" type="ORF">Pcinc_028013</name>
</gene>
<proteinExistence type="predicted"/>
<protein>
    <submittedName>
        <fullName evidence="2">Uncharacterized protein</fullName>
    </submittedName>
</protein>
<name>A0AAE1K7V9_PETCI</name>
<keyword evidence="1" id="KW-1133">Transmembrane helix</keyword>
<sequence length="168" mass="19823">MLASSSTRTTRQRWWPRLVGSGLFFVITALALYFFYFSTNTRRRTDRSWKAKEQTRLRRPFLNLTSTVLDLLEKAWVTYGVREQECRRRVACEAYLLAAVGVDKPEAPYSLRQVTEDDLTRVTSTRAEPYETFYTLHIMVKSLRIVNTTPHTVPTLPWPHLYRNNPRY</sequence>
<dbReference type="EMBL" id="JAWQEG010003394">
    <property type="protein sequence ID" value="KAK3866452.1"/>
    <property type="molecule type" value="Genomic_DNA"/>
</dbReference>
<evidence type="ECO:0000313" key="2">
    <source>
        <dbReference type="EMBL" id="KAK3866452.1"/>
    </source>
</evidence>